<gene>
    <name evidence="2" type="ORF">CLV98_109164</name>
</gene>
<name>A0A316AJA1_9BACT</name>
<comment type="caution">
    <text evidence="2">The sequence shown here is derived from an EMBL/GenBank/DDBJ whole genome shotgun (WGS) entry which is preliminary data.</text>
</comment>
<reference evidence="2 3" key="1">
    <citation type="submission" date="2018-03" db="EMBL/GenBank/DDBJ databases">
        <title>Genomic Encyclopedia of Archaeal and Bacterial Type Strains, Phase II (KMG-II): from individual species to whole genera.</title>
        <authorList>
            <person name="Goeker M."/>
        </authorList>
    </citation>
    <scope>NUCLEOTIDE SEQUENCE [LARGE SCALE GENOMIC DNA]</scope>
    <source>
        <strain evidence="2 3">DSM 100346</strain>
    </source>
</reference>
<dbReference type="AlphaFoldDB" id="A0A316AJA1"/>
<organism evidence="2 3">
    <name type="scientific">Dyadobacter jejuensis</name>
    <dbReference type="NCBI Taxonomy" id="1082580"/>
    <lineage>
        <taxon>Bacteria</taxon>
        <taxon>Pseudomonadati</taxon>
        <taxon>Bacteroidota</taxon>
        <taxon>Cytophagia</taxon>
        <taxon>Cytophagales</taxon>
        <taxon>Spirosomataceae</taxon>
        <taxon>Dyadobacter</taxon>
    </lineage>
</organism>
<dbReference type="PROSITE" id="PS51257">
    <property type="entry name" value="PROKAR_LIPOPROTEIN"/>
    <property type="match status" value="1"/>
</dbReference>
<accession>A0A316AJA1</accession>
<keyword evidence="1" id="KW-0732">Signal</keyword>
<evidence type="ECO:0000313" key="3">
    <source>
        <dbReference type="Proteomes" id="UP000245880"/>
    </source>
</evidence>
<feature type="signal peptide" evidence="1">
    <location>
        <begin position="1"/>
        <end position="24"/>
    </location>
</feature>
<dbReference type="Proteomes" id="UP000245880">
    <property type="component" value="Unassembled WGS sequence"/>
</dbReference>
<proteinExistence type="predicted"/>
<evidence type="ECO:0000256" key="1">
    <source>
        <dbReference type="SAM" id="SignalP"/>
    </source>
</evidence>
<sequence>MQAKMNFKTSLLALVMLAVLGLSACKEDAIVTTLDPEQLVAGRLGGTWAKPTNIVTPEGVPSEVFGAMRLVLTTDELGKPSEFLGQDCPIIFSGEAGTWAATGSQDDAKVMLTGITPVDEFTAKVNSSSLIISFRMGWENTDTGVTGEGDFSVTLSRQ</sequence>
<evidence type="ECO:0008006" key="4">
    <source>
        <dbReference type="Google" id="ProtNLM"/>
    </source>
</evidence>
<protein>
    <recommendedName>
        <fullName evidence="4">Lipocalin-like protein</fullName>
    </recommendedName>
</protein>
<feature type="chain" id="PRO_5016251352" description="Lipocalin-like protein" evidence="1">
    <location>
        <begin position="25"/>
        <end position="158"/>
    </location>
</feature>
<evidence type="ECO:0000313" key="2">
    <source>
        <dbReference type="EMBL" id="PWJ57054.1"/>
    </source>
</evidence>
<keyword evidence="3" id="KW-1185">Reference proteome</keyword>
<dbReference type="EMBL" id="QGDT01000009">
    <property type="protein sequence ID" value="PWJ57054.1"/>
    <property type="molecule type" value="Genomic_DNA"/>
</dbReference>